<accession>A0ABU0YLB6</accession>
<comment type="function">
    <text evidence="9">Required for the biogenesis of c-type cytochromes. Possible subunit of a heme lyase.</text>
</comment>
<gene>
    <name evidence="13" type="ORF">Q8A70_12490</name>
</gene>
<keyword evidence="14" id="KW-1185">Reference proteome</keyword>
<evidence type="ECO:0000256" key="1">
    <source>
        <dbReference type="ARBA" id="ARBA00004429"/>
    </source>
</evidence>
<sequence>MIAEFGHYALVLAFVLSLAQSVLPMVGAQRGIRPWMSFARPAAFAQFGFVGFAFLALVACFVRSDFSVATVFQYSHSQQPLIYKIAAAWGNHEGSLLLWVLILAIFGALVALFGENLPPRLKARALSVQGMIGFAFLAFMLFTSNPFARLSPSPLEGQELNPLLQDPGLALHPPMLYLGYVGFSMTFSFAVAAMIEGRVDAAWARWVRPWTLLAWTTLTAGIALGAHWAYYELGWGGWWFWDPVENASFMPWLVGTALLHCQTVVEKRDALKVWTIMLAILAFGFSLLGTFLVRSGVITSVHAFAQDPARGLFILLILGIALGGSFALFAWRAPHLSPGGLFAPISREGALVLNNLLLSVGAATVLLGTLYPLALSVIGGSAVSVGWPYYVVTFVPLMVPMVLLMAVGPLLGWKRGDLPGALQRLAVAGVLAVFAAGYTLSRETGSSWLAPLGIALGVWLFVGTLVEWAERVRLFRARPAENWNRARHLPRRAYGMTLAHIGLAVAIVGMTGSAAWKSESVKTMRLGESVTLGDFIYRFDGVEPVRGPNYLAERGTFTVTRDGKPYTVLHPERRQYEVQEMPTTEAAIESSIRGDIYAVIGDRTGEQAWTVRIYHQPLVPWIWTGGLLMALGGIVSLSDRRYRIGVPNRLPVVQATGA</sequence>
<feature type="transmembrane region" description="Helical" evidence="10">
    <location>
        <begin position="312"/>
        <end position="331"/>
    </location>
</feature>
<feature type="transmembrane region" description="Helical" evidence="10">
    <location>
        <begin position="207"/>
        <end position="229"/>
    </location>
</feature>
<feature type="transmembrane region" description="Helical" evidence="10">
    <location>
        <begin position="493"/>
        <end position="516"/>
    </location>
</feature>
<dbReference type="NCBIfam" id="TIGR00353">
    <property type="entry name" value="nrfE"/>
    <property type="match status" value="1"/>
</dbReference>
<dbReference type="PRINTS" id="PR01411">
    <property type="entry name" value="CCMFBIOGNSIS"/>
</dbReference>
<feature type="transmembrane region" description="Helical" evidence="10">
    <location>
        <begin position="175"/>
        <end position="195"/>
    </location>
</feature>
<keyword evidence="6" id="KW-0201">Cytochrome c-type biogenesis</keyword>
<keyword evidence="4" id="KW-0997">Cell inner membrane</keyword>
<dbReference type="InterPro" id="IPR003568">
    <property type="entry name" value="Cyt_c_biogenesis_CcmF"/>
</dbReference>
<evidence type="ECO:0000256" key="10">
    <source>
        <dbReference type="SAM" id="Phobius"/>
    </source>
</evidence>
<keyword evidence="5 10" id="KW-0812">Transmembrane</keyword>
<dbReference type="Pfam" id="PF16327">
    <property type="entry name" value="CcmF_C"/>
    <property type="match status" value="1"/>
</dbReference>
<feature type="domain" description="Cytochrome c-type biogenesis protein CcmF C-terminal" evidence="12">
    <location>
        <begin position="315"/>
        <end position="640"/>
    </location>
</feature>
<evidence type="ECO:0000256" key="6">
    <source>
        <dbReference type="ARBA" id="ARBA00022748"/>
    </source>
</evidence>
<feature type="transmembrane region" description="Helical" evidence="10">
    <location>
        <begin position="273"/>
        <end position="292"/>
    </location>
</feature>
<organism evidence="13 14">
    <name type="scientific">Dongia sedimenti</name>
    <dbReference type="NCBI Taxonomy" id="3064282"/>
    <lineage>
        <taxon>Bacteria</taxon>
        <taxon>Pseudomonadati</taxon>
        <taxon>Pseudomonadota</taxon>
        <taxon>Alphaproteobacteria</taxon>
        <taxon>Rhodospirillales</taxon>
        <taxon>Dongiaceae</taxon>
        <taxon>Dongia</taxon>
    </lineage>
</organism>
<keyword evidence="7 10" id="KW-1133">Transmembrane helix</keyword>
<keyword evidence="13" id="KW-0456">Lyase</keyword>
<name>A0ABU0YLB6_9PROT</name>
<evidence type="ECO:0000256" key="7">
    <source>
        <dbReference type="ARBA" id="ARBA00022989"/>
    </source>
</evidence>
<dbReference type="PANTHER" id="PTHR43653:SF1">
    <property type="entry name" value="CYTOCHROME C-TYPE BIOGENESIS PROTEIN CCMF"/>
    <property type="match status" value="1"/>
</dbReference>
<reference evidence="14" key="1">
    <citation type="submission" date="2023-08" db="EMBL/GenBank/DDBJ databases">
        <title>Rhodospirillaceae gen. nov., a novel taxon isolated from the Yangtze River Yuezi River estuary sludge.</title>
        <authorList>
            <person name="Ruan L."/>
        </authorList>
    </citation>
    <scope>NUCLEOTIDE SEQUENCE [LARGE SCALE GENOMIC DNA]</scope>
    <source>
        <strain evidence="14">R-7</strain>
    </source>
</reference>
<dbReference type="InterPro" id="IPR002541">
    <property type="entry name" value="Cyt_c_assembly"/>
</dbReference>
<feature type="transmembrane region" description="Helical" evidence="10">
    <location>
        <begin position="38"/>
        <end position="64"/>
    </location>
</feature>
<evidence type="ECO:0000313" key="13">
    <source>
        <dbReference type="EMBL" id="MDQ7248494.1"/>
    </source>
</evidence>
<feature type="domain" description="Cytochrome c assembly protein" evidence="11">
    <location>
        <begin position="89"/>
        <end position="295"/>
    </location>
</feature>
<evidence type="ECO:0000256" key="3">
    <source>
        <dbReference type="ARBA" id="ARBA00022475"/>
    </source>
</evidence>
<comment type="subcellular location">
    <subcellularLocation>
        <location evidence="1">Cell inner membrane</location>
        <topology evidence="1">Multi-pass membrane protein</topology>
    </subcellularLocation>
</comment>
<comment type="similarity">
    <text evidence="2">Belongs to the CcmF/CycK/Ccl1/NrfE/CcsA family.</text>
</comment>
<protein>
    <submittedName>
        <fullName evidence="13">Heme lyase CcmF/NrfE family subunit</fullName>
    </submittedName>
</protein>
<proteinExistence type="inferred from homology"/>
<dbReference type="PANTHER" id="PTHR43653">
    <property type="entry name" value="CYTOCHROME C ASSEMBLY PROTEIN-RELATED"/>
    <property type="match status" value="1"/>
</dbReference>
<feature type="transmembrane region" description="Helical" evidence="10">
    <location>
        <begin position="387"/>
        <end position="413"/>
    </location>
</feature>
<keyword evidence="3" id="KW-1003">Cell membrane</keyword>
<keyword evidence="8 10" id="KW-0472">Membrane</keyword>
<feature type="transmembrane region" description="Helical" evidence="10">
    <location>
        <begin position="126"/>
        <end position="144"/>
    </location>
</feature>
<evidence type="ECO:0000259" key="12">
    <source>
        <dbReference type="Pfam" id="PF16327"/>
    </source>
</evidence>
<evidence type="ECO:0000313" key="14">
    <source>
        <dbReference type="Proteomes" id="UP001230156"/>
    </source>
</evidence>
<evidence type="ECO:0000256" key="5">
    <source>
        <dbReference type="ARBA" id="ARBA00022692"/>
    </source>
</evidence>
<dbReference type="Proteomes" id="UP001230156">
    <property type="component" value="Unassembled WGS sequence"/>
</dbReference>
<feature type="transmembrane region" description="Helical" evidence="10">
    <location>
        <begin position="447"/>
        <end position="469"/>
    </location>
</feature>
<dbReference type="GO" id="GO:0016829">
    <property type="term" value="F:lyase activity"/>
    <property type="evidence" value="ECO:0007669"/>
    <property type="project" value="UniProtKB-KW"/>
</dbReference>
<evidence type="ECO:0000256" key="9">
    <source>
        <dbReference type="ARBA" id="ARBA00037230"/>
    </source>
</evidence>
<comment type="caution">
    <text evidence="13">The sequence shown here is derived from an EMBL/GenBank/DDBJ whole genome shotgun (WGS) entry which is preliminary data.</text>
</comment>
<evidence type="ECO:0000256" key="2">
    <source>
        <dbReference type="ARBA" id="ARBA00009186"/>
    </source>
</evidence>
<dbReference type="RefSeq" id="WP_379955975.1">
    <property type="nucleotide sequence ID" value="NZ_JAUYVI010000004.1"/>
</dbReference>
<feature type="transmembrane region" description="Helical" evidence="10">
    <location>
        <begin position="618"/>
        <end position="637"/>
    </location>
</feature>
<feature type="transmembrane region" description="Helical" evidence="10">
    <location>
        <begin position="352"/>
        <end position="375"/>
    </location>
</feature>
<dbReference type="Pfam" id="PF01578">
    <property type="entry name" value="Cytochrom_C_asm"/>
    <property type="match status" value="1"/>
</dbReference>
<dbReference type="PRINTS" id="PR01410">
    <property type="entry name" value="CCBIOGENESIS"/>
</dbReference>
<feature type="transmembrane region" description="Helical" evidence="10">
    <location>
        <begin position="6"/>
        <end position="26"/>
    </location>
</feature>
<feature type="transmembrane region" description="Helical" evidence="10">
    <location>
        <begin position="96"/>
        <end position="114"/>
    </location>
</feature>
<evidence type="ECO:0000256" key="8">
    <source>
        <dbReference type="ARBA" id="ARBA00023136"/>
    </source>
</evidence>
<dbReference type="InterPro" id="IPR032523">
    <property type="entry name" value="CcmF_C"/>
</dbReference>
<evidence type="ECO:0000259" key="11">
    <source>
        <dbReference type="Pfam" id="PF01578"/>
    </source>
</evidence>
<evidence type="ECO:0000256" key="4">
    <source>
        <dbReference type="ARBA" id="ARBA00022519"/>
    </source>
</evidence>
<dbReference type="InterPro" id="IPR003567">
    <property type="entry name" value="Cyt_c_biogenesis"/>
</dbReference>
<dbReference type="EMBL" id="JAUYVI010000004">
    <property type="protein sequence ID" value="MDQ7248494.1"/>
    <property type="molecule type" value="Genomic_DNA"/>
</dbReference>